<dbReference type="Gene3D" id="3.40.50.300">
    <property type="entry name" value="P-loop containing nucleotide triphosphate hydrolases"/>
    <property type="match status" value="2"/>
</dbReference>
<evidence type="ECO:0000259" key="11">
    <source>
        <dbReference type="Pfam" id="PF13482"/>
    </source>
</evidence>
<reference evidence="12 13" key="1">
    <citation type="submission" date="2023-12" db="EMBL/GenBank/DDBJ databases">
        <title>Sinomonas terricola sp. nov, isolated from litchi orchard soil in Guangdong, PR China.</title>
        <authorList>
            <person name="Jiaxin W."/>
            <person name="Yang Z."/>
            <person name="Honghui Z."/>
        </authorList>
    </citation>
    <scope>NUCLEOTIDE SEQUENCE [LARGE SCALE GENOMIC DNA]</scope>
    <source>
        <strain evidence="12 13">JGH33</strain>
    </source>
</reference>
<keyword evidence="7" id="KW-0067">ATP-binding</keyword>
<dbReference type="Pfam" id="PF13087">
    <property type="entry name" value="AAA_12"/>
    <property type="match status" value="1"/>
</dbReference>
<dbReference type="InterPro" id="IPR038720">
    <property type="entry name" value="YprB_RNase_H-like_dom"/>
</dbReference>
<evidence type="ECO:0000256" key="5">
    <source>
        <dbReference type="ARBA" id="ARBA00022806"/>
    </source>
</evidence>
<feature type="domain" description="DNA2/NAM7 helicase-like C-terminal" evidence="10">
    <location>
        <begin position="994"/>
        <end position="1164"/>
    </location>
</feature>
<evidence type="ECO:0000256" key="7">
    <source>
        <dbReference type="ARBA" id="ARBA00022840"/>
    </source>
</evidence>
<keyword evidence="8" id="KW-0234">DNA repair</keyword>
<keyword evidence="2" id="KW-0547">Nucleotide-binding</keyword>
<dbReference type="Pfam" id="PF13482">
    <property type="entry name" value="RNase_H_2"/>
    <property type="match status" value="1"/>
</dbReference>
<evidence type="ECO:0000256" key="6">
    <source>
        <dbReference type="ARBA" id="ARBA00022839"/>
    </source>
</evidence>
<evidence type="ECO:0000259" key="9">
    <source>
        <dbReference type="Pfam" id="PF12705"/>
    </source>
</evidence>
<keyword evidence="3" id="KW-0227">DNA damage</keyword>
<name>A0ABU5T342_9MICC</name>
<feature type="domain" description="YprB ribonuclease H-like" evidence="11">
    <location>
        <begin position="333"/>
        <end position="540"/>
    </location>
</feature>
<comment type="caution">
    <text evidence="12">The sequence shown here is derived from an EMBL/GenBank/DDBJ whole genome shotgun (WGS) entry which is preliminary data.</text>
</comment>
<proteinExistence type="predicted"/>
<accession>A0ABU5T342</accession>
<dbReference type="CDD" id="cd18808">
    <property type="entry name" value="SF1_C_Upf1"/>
    <property type="match status" value="1"/>
</dbReference>
<dbReference type="InterPro" id="IPR027417">
    <property type="entry name" value="P-loop_NTPase"/>
</dbReference>
<evidence type="ECO:0000259" key="10">
    <source>
        <dbReference type="Pfam" id="PF13087"/>
    </source>
</evidence>
<evidence type="ECO:0000313" key="12">
    <source>
        <dbReference type="EMBL" id="MEA5454084.1"/>
    </source>
</evidence>
<feature type="domain" description="PD-(D/E)XK endonuclease-like" evidence="9">
    <location>
        <begin position="49"/>
        <end position="234"/>
    </location>
</feature>
<evidence type="ECO:0000256" key="8">
    <source>
        <dbReference type="ARBA" id="ARBA00023204"/>
    </source>
</evidence>
<dbReference type="InterPro" id="IPR041679">
    <property type="entry name" value="DNA2/NAM7-like_C"/>
</dbReference>
<dbReference type="PANTHER" id="PTHR43788">
    <property type="entry name" value="DNA2/NAM7 HELICASE FAMILY MEMBER"/>
    <property type="match status" value="1"/>
</dbReference>
<organism evidence="12 13">
    <name type="scientific">Sinomonas terricola</name>
    <dbReference type="NCBI Taxonomy" id="3110330"/>
    <lineage>
        <taxon>Bacteria</taxon>
        <taxon>Bacillati</taxon>
        <taxon>Actinomycetota</taxon>
        <taxon>Actinomycetes</taxon>
        <taxon>Micrococcales</taxon>
        <taxon>Micrococcaceae</taxon>
        <taxon>Sinomonas</taxon>
    </lineage>
</organism>
<evidence type="ECO:0000256" key="1">
    <source>
        <dbReference type="ARBA" id="ARBA00022722"/>
    </source>
</evidence>
<dbReference type="InterPro" id="IPR038726">
    <property type="entry name" value="PDDEXK_AddAB-type"/>
</dbReference>
<dbReference type="InterPro" id="IPR050534">
    <property type="entry name" value="Coronavir_polyprotein_1ab"/>
</dbReference>
<dbReference type="Pfam" id="PF12705">
    <property type="entry name" value="PDDEXK_1"/>
    <property type="match status" value="1"/>
</dbReference>
<evidence type="ECO:0000256" key="3">
    <source>
        <dbReference type="ARBA" id="ARBA00022763"/>
    </source>
</evidence>
<dbReference type="PANTHER" id="PTHR43788:SF8">
    <property type="entry name" value="DNA-BINDING PROTEIN SMUBP-2"/>
    <property type="match status" value="1"/>
</dbReference>
<dbReference type="Proteomes" id="UP001304769">
    <property type="component" value="Unassembled WGS sequence"/>
</dbReference>
<evidence type="ECO:0000313" key="13">
    <source>
        <dbReference type="Proteomes" id="UP001304769"/>
    </source>
</evidence>
<dbReference type="InterPro" id="IPR019993">
    <property type="entry name" value="RecB_nuclease_TM0106_put"/>
</dbReference>
<keyword evidence="4" id="KW-0378">Hydrolase</keyword>
<dbReference type="EMBL" id="JAYGGQ010000002">
    <property type="protein sequence ID" value="MEA5454084.1"/>
    <property type="molecule type" value="Genomic_DNA"/>
</dbReference>
<dbReference type="NCBIfam" id="TIGR03491">
    <property type="entry name" value="TM0106 family RecB-like putative nuclease"/>
    <property type="match status" value="1"/>
</dbReference>
<keyword evidence="5" id="KW-0347">Helicase</keyword>
<dbReference type="CDD" id="cd17934">
    <property type="entry name" value="DEXXQc_Upf1-like"/>
    <property type="match status" value="1"/>
</dbReference>
<sequence>MFFLDSQELVFSATDVVTAAKCEFALLRQLDEKLGRVPKLVVEDPMRERASKLGDLHEQAVLEDFRAAHGAWSPGRNGGVAEITEAAVMDRPVLAAKHEESLEPLRDGADVVYQAGFFDGQFHGRSDFLVRQRDGRYQVFDTKLARHAKVEALLQLAAYGEQLAKAGFEPSDEVTLILGTGDRASFSLPDLLPAYRERRRRVTELTAAHLAQPGPATWEAPGVAACGRCEYCAVQAADRRDLLLVAGMSLSRRKKLREAGIRTIDELAAAPEHPEDATMARLREQARFQTGVETGDGGALAPAHGDDPEHEVRFKVLPSHTIAALPRSSAGDVYFDFEGDPLWQDPVTRVWGIEYLFGVLEPPLGSGEPVFRPFLAHTLAEEKAAFLEFVDYIEGRRSRFPDLHVYHYAPYEKTALRRLAQRHAAAEAVIDAWLREGLLVDLYETVRHSIRISERSYSIKKLEPLYMGADLRTAELQSAAGSVEMYAAFCTARDLAQRAAAEGDLAESVARDAEAQHVLDLILEYNKDDCVSTLRLDAWLRGLGAAHPGAAPVAPRQAEPPETEAELADGPLLEYLAGRGEHGTTADDGRPQADDVAVALLAAAVQYWPREKKSYWWAHFDRLERPLGELEGVRNAFVARSGEVLTDWQQDKQTLARTVKLRGQITPGSDFREGSSWFREFEQPLPGQLEPTDGQGLGRNGWNGTVILEIGAEDGDDVLVIREKTRRGAEPYDQLPVALTEEPPLGTKSIEAAQAELARLAADALPDMIEQPAVDLLRRLPPRTLTSAPLPAADGAATLPDTIEAAVRILDRSYLAVQGPPGSGKTFVASRVIARLVASGWKVGVVGNSHAVVENVLCRAIDDGVPRGLVAKKPKEGAPETANSLPWPEENRSNEAIEALLSGARGCLVGGTAWTMTGTSVPPGSLDLLVIDEAGQFSLANTIAVSRAASRLLLLGDPQQLPQVSQGQHPEPVNESALGWLAQGHAVLPAEFGYFLPESWRMSPALCEAVSRLSYAGRLRSAQAARERDLAGLLAGVETVLVDHSGNATSSREEAEEVVRQAQRHVGIPWTEGGATRPLEPQDIIVVAAYNAQVNLIREALDEAGLRATPVGTVDRFQGQEAVVAIVSLACSDPGEAPRGMEFLINRNRINVAVSRAKWRAVVVRSPRLTVYLPSKPEALEELGAFIRLCGG</sequence>
<evidence type="ECO:0000256" key="2">
    <source>
        <dbReference type="ARBA" id="ARBA00022741"/>
    </source>
</evidence>
<keyword evidence="1" id="KW-0540">Nuclease</keyword>
<keyword evidence="6" id="KW-0269">Exonuclease</keyword>
<dbReference type="Pfam" id="PF13604">
    <property type="entry name" value="AAA_30"/>
    <property type="match status" value="1"/>
</dbReference>
<evidence type="ECO:0000256" key="4">
    <source>
        <dbReference type="ARBA" id="ARBA00022801"/>
    </source>
</evidence>
<keyword evidence="13" id="KW-1185">Reference proteome</keyword>
<gene>
    <name evidence="12" type="ORF">SPF06_05040</name>
</gene>
<dbReference type="InterPro" id="IPR047187">
    <property type="entry name" value="SF1_C_Upf1"/>
</dbReference>
<dbReference type="RefSeq" id="WP_323277872.1">
    <property type="nucleotide sequence ID" value="NZ_JAYGGQ010000002.1"/>
</dbReference>
<dbReference type="SUPFAM" id="SSF52540">
    <property type="entry name" value="P-loop containing nucleoside triphosphate hydrolases"/>
    <property type="match status" value="1"/>
</dbReference>
<protein>
    <submittedName>
        <fullName evidence="12">TM0106 family RecB-like putative nuclease</fullName>
    </submittedName>
</protein>